<dbReference type="PROSITE" id="PS50110">
    <property type="entry name" value="RESPONSE_REGULATORY"/>
    <property type="match status" value="1"/>
</dbReference>
<dbReference type="Proteomes" id="UP001597073">
    <property type="component" value="Unassembled WGS sequence"/>
</dbReference>
<dbReference type="SUPFAM" id="SSF52172">
    <property type="entry name" value="CheY-like"/>
    <property type="match status" value="1"/>
</dbReference>
<comment type="caution">
    <text evidence="3">The sequence shown here is derived from an EMBL/GenBank/DDBJ whole genome shotgun (WGS) entry which is preliminary data.</text>
</comment>
<dbReference type="Pfam" id="PF00072">
    <property type="entry name" value="Response_reg"/>
    <property type="match status" value="1"/>
</dbReference>
<feature type="modified residue" description="4-aspartylphosphate" evidence="1">
    <location>
        <position position="64"/>
    </location>
</feature>
<gene>
    <name evidence="3" type="ORF">ACFQZI_18720</name>
</gene>
<dbReference type="EMBL" id="JBHTIA010000013">
    <property type="protein sequence ID" value="MFD0766898.1"/>
    <property type="molecule type" value="Genomic_DNA"/>
</dbReference>
<reference evidence="4" key="1">
    <citation type="journal article" date="2019" name="Int. J. Syst. Evol. Microbiol.">
        <title>The Global Catalogue of Microorganisms (GCM) 10K type strain sequencing project: providing services to taxonomists for standard genome sequencing and annotation.</title>
        <authorList>
            <consortium name="The Broad Institute Genomics Platform"/>
            <consortium name="The Broad Institute Genome Sequencing Center for Infectious Disease"/>
            <person name="Wu L."/>
            <person name="Ma J."/>
        </authorList>
    </citation>
    <scope>NUCLEOTIDE SEQUENCE [LARGE SCALE GENOMIC DNA]</scope>
    <source>
        <strain evidence="4">CCUG 60742</strain>
    </source>
</reference>
<evidence type="ECO:0000313" key="4">
    <source>
        <dbReference type="Proteomes" id="UP001597073"/>
    </source>
</evidence>
<dbReference type="CDD" id="cd00156">
    <property type="entry name" value="REC"/>
    <property type="match status" value="1"/>
</dbReference>
<dbReference type="PANTHER" id="PTHR44520:SF2">
    <property type="entry name" value="RESPONSE REGULATOR RCP1"/>
    <property type="match status" value="1"/>
</dbReference>
<dbReference type="InterPro" id="IPR052893">
    <property type="entry name" value="TCS_response_regulator"/>
</dbReference>
<organism evidence="3 4">
    <name type="scientific">Mucilaginibacter lutimaris</name>
    <dbReference type="NCBI Taxonomy" id="931629"/>
    <lineage>
        <taxon>Bacteria</taxon>
        <taxon>Pseudomonadati</taxon>
        <taxon>Bacteroidota</taxon>
        <taxon>Sphingobacteriia</taxon>
        <taxon>Sphingobacteriales</taxon>
        <taxon>Sphingobacteriaceae</taxon>
        <taxon>Mucilaginibacter</taxon>
    </lineage>
</organism>
<name>A0ABW2ZKV3_9SPHI</name>
<dbReference type="PANTHER" id="PTHR44520">
    <property type="entry name" value="RESPONSE REGULATOR RCP1-RELATED"/>
    <property type="match status" value="1"/>
</dbReference>
<protein>
    <submittedName>
        <fullName evidence="3">Response regulator</fullName>
    </submittedName>
</protein>
<feature type="domain" description="Response regulatory" evidence="2">
    <location>
        <begin position="8"/>
        <end position="134"/>
    </location>
</feature>
<keyword evidence="4" id="KW-1185">Reference proteome</keyword>
<evidence type="ECO:0000259" key="2">
    <source>
        <dbReference type="PROSITE" id="PS50110"/>
    </source>
</evidence>
<proteinExistence type="predicted"/>
<dbReference type="RefSeq" id="WP_377145230.1">
    <property type="nucleotide sequence ID" value="NZ_JBHTIA010000013.1"/>
</dbReference>
<sequence length="141" mass="16186">MEPNYINRVWIVDDDAVYRYAFRKFVEMKGLCPEVVDFGSGIHAIDFLKNPINANKLPDLIFLDIDMPTMDGWGFIEAFESIQANFKKTPSIYLVTSSIAYTDIVKAQNHPAIIDYIMKPVDSKKFSLLFSEYVVKQSAYL</sequence>
<keyword evidence="1" id="KW-0597">Phosphoprotein</keyword>
<dbReference type="Gene3D" id="3.40.50.2300">
    <property type="match status" value="1"/>
</dbReference>
<evidence type="ECO:0000256" key="1">
    <source>
        <dbReference type="PROSITE-ProRule" id="PRU00169"/>
    </source>
</evidence>
<dbReference type="InterPro" id="IPR011006">
    <property type="entry name" value="CheY-like_superfamily"/>
</dbReference>
<dbReference type="SMART" id="SM00448">
    <property type="entry name" value="REC"/>
    <property type="match status" value="1"/>
</dbReference>
<evidence type="ECO:0000313" key="3">
    <source>
        <dbReference type="EMBL" id="MFD0766898.1"/>
    </source>
</evidence>
<accession>A0ABW2ZKV3</accession>
<dbReference type="InterPro" id="IPR001789">
    <property type="entry name" value="Sig_transdc_resp-reg_receiver"/>
</dbReference>